<dbReference type="AlphaFoldDB" id="A0A1S8BCX1"/>
<dbReference type="Proteomes" id="UP000190776">
    <property type="component" value="Unassembled WGS sequence"/>
</dbReference>
<protein>
    <recommendedName>
        <fullName evidence="1">Heterokaryon incompatibility domain-containing protein</fullName>
    </recommendedName>
</protein>
<name>A0A1S8BCX1_9PEZI</name>
<organism evidence="2 3">
    <name type="scientific">Diplodia seriata</name>
    <dbReference type="NCBI Taxonomy" id="420778"/>
    <lineage>
        <taxon>Eukaryota</taxon>
        <taxon>Fungi</taxon>
        <taxon>Dikarya</taxon>
        <taxon>Ascomycota</taxon>
        <taxon>Pezizomycotina</taxon>
        <taxon>Dothideomycetes</taxon>
        <taxon>Dothideomycetes incertae sedis</taxon>
        <taxon>Botryosphaeriales</taxon>
        <taxon>Botryosphaeriaceae</taxon>
        <taxon>Diplodia</taxon>
    </lineage>
</organism>
<reference evidence="2 3" key="1">
    <citation type="submission" date="2017-01" db="EMBL/GenBank/DDBJ databases">
        <title>Draft genome sequence of Diplodia seriata F98.1, a fungal species involved in grapevine trunk diseases.</title>
        <authorList>
            <person name="Robert-Siegwald G."/>
            <person name="Vallet J."/>
            <person name="Abou-Mansour E."/>
            <person name="Xu J."/>
            <person name="Rey P."/>
            <person name="Bertsch C."/>
            <person name="Rego C."/>
            <person name="Larignon P."/>
            <person name="Fontaine F."/>
            <person name="Lebrun M.-H."/>
        </authorList>
    </citation>
    <scope>NUCLEOTIDE SEQUENCE [LARGE SCALE GENOMIC DNA]</scope>
    <source>
        <strain evidence="2 3">F98.1</strain>
    </source>
</reference>
<comment type="caution">
    <text evidence="2">The sequence shown here is derived from an EMBL/GenBank/DDBJ whole genome shotgun (WGS) entry which is preliminary data.</text>
</comment>
<gene>
    <name evidence="2" type="ORF">BK809_0000288</name>
</gene>
<dbReference type="PANTHER" id="PTHR33112">
    <property type="entry name" value="DOMAIN PROTEIN, PUTATIVE-RELATED"/>
    <property type="match status" value="1"/>
</dbReference>
<evidence type="ECO:0000259" key="1">
    <source>
        <dbReference type="Pfam" id="PF06985"/>
    </source>
</evidence>
<dbReference type="STRING" id="420778.A0A1S8BCX1"/>
<evidence type="ECO:0000313" key="3">
    <source>
        <dbReference type="Proteomes" id="UP000190776"/>
    </source>
</evidence>
<accession>A0A1S8BCX1</accession>
<sequence length="725" mass="81494">MSCETCNAIGRTIQSNATFDGIPLGTYGEMQRRDDCQTCQQIVNFQPMPPETKMELMRFRQPASEYQITDEDYSDFIMDVIPLQPNAKGQSHGILVNQNWIDTARINSWLHYCEGNHGDACRQLSSIPSVETLLLLDVEQGCLVEMPGNVRYFALSYVWGLLKDTAETRLSNVRELKEPGSITADTTTLNIPETIRDAMRLLRILDERFLWVDRLCIVQDDHATKARAIQEMGAIYANAQCTIVAAGGDDAAYGLRGIGHGSQPRNSPQTLLHLPHCGPVVQQQVVDPERRSRWGTRGWTYQEQLCSRRLLLFTNNAVAWRCQRAEWREDLSAEPDGKDGVVMRPPLLDRDFNVLRVAAWPDIQQWSLLAHAYNRRQLSFVSDTRAAFAGIETIIAPSFPGGFCYGLPEFFFDVALLWQPMRPMARRAATLDPDGDGYLPSWSFFGWHGTPDPLSYVAGQDYIADVNDGLWGRRSTLKLVPLVKWFQMGPTGKDAESGQEQQGEAVRRPQRRIESGYLVWREAIPDAVTLADHGWSCQYGGDGASWYAHAAAEGVKFNYPVPMPPTAPQQGRTLSDAPPHTSWPPLLHFRCKGAHFLIGRAIPGLDMRQVLCVELRDSNSRLWAGVLRLNEPLHGSTFSAYGEKCELVAISEGSARNDSDESSYLEEWNLSSRPGFGNVEGYYAFYNVLWVHREADGIMTRKALGRVAKSVWDEQELTDTDVVLK</sequence>
<evidence type="ECO:0000313" key="2">
    <source>
        <dbReference type="EMBL" id="OMP85188.1"/>
    </source>
</evidence>
<dbReference type="EMBL" id="MSZU01000085">
    <property type="protein sequence ID" value="OMP85188.1"/>
    <property type="molecule type" value="Genomic_DNA"/>
</dbReference>
<dbReference type="OrthoDB" id="5428863at2759"/>
<proteinExistence type="predicted"/>
<dbReference type="PANTHER" id="PTHR33112:SF1">
    <property type="entry name" value="HETEROKARYON INCOMPATIBILITY DOMAIN-CONTAINING PROTEIN"/>
    <property type="match status" value="1"/>
</dbReference>
<dbReference type="Pfam" id="PF06985">
    <property type="entry name" value="HET"/>
    <property type="match status" value="1"/>
</dbReference>
<feature type="domain" description="Heterokaryon incompatibility" evidence="1">
    <location>
        <begin position="152"/>
        <end position="303"/>
    </location>
</feature>
<dbReference type="InterPro" id="IPR010730">
    <property type="entry name" value="HET"/>
</dbReference>